<dbReference type="Gene3D" id="3.20.20.190">
    <property type="entry name" value="Phosphatidylinositol (PI) phosphodiesterase"/>
    <property type="match status" value="1"/>
</dbReference>
<dbReference type="PANTHER" id="PTHR32305">
    <property type="match status" value="1"/>
</dbReference>
<dbReference type="PANTHER" id="PTHR32305:SF15">
    <property type="entry name" value="PROTEIN RHSA-RELATED"/>
    <property type="match status" value="1"/>
</dbReference>
<evidence type="ECO:0000313" key="1">
    <source>
        <dbReference type="EMBL" id="WXK38113.1"/>
    </source>
</evidence>
<dbReference type="InterPro" id="IPR022385">
    <property type="entry name" value="Rhs_assc_core"/>
</dbReference>
<keyword evidence="2" id="KW-1185">Reference proteome</keyword>
<dbReference type="Gene3D" id="2.180.10.10">
    <property type="entry name" value="RHS repeat-associated core"/>
    <property type="match status" value="1"/>
</dbReference>
<name>A0ABZ2PVE5_9BURK</name>
<protein>
    <recommendedName>
        <fullName evidence="3">Phosphatidylinositol diacylglycerol-lyase</fullName>
    </recommendedName>
</protein>
<dbReference type="Pfam" id="PF18807">
    <property type="entry name" value="TTc_toxin_rep"/>
    <property type="match status" value="1"/>
</dbReference>
<dbReference type="Proteomes" id="UP001493153">
    <property type="component" value="Plasmid megaplasmid"/>
</dbReference>
<dbReference type="InterPro" id="IPR017946">
    <property type="entry name" value="PLC-like_Pdiesterase_TIM-brl"/>
</dbReference>
<sequence>MTNLNNPAFGTPMLVVTDNRALPVRTLYYNRSTATDPLDERIERTVFGPAGFAVSRIDPRLFATGLAPNFESVHALSGRVLRTASVDVGTTLSLHDVEDRVYWQHDACGTVTTRNYDPLGRVLTVQEQAVSEAAPATRDAFFYGEAEVHPEDNNLRGQCVRHYDTVGRLSSASFSLAGQALCQSRQLFANAEHDADWAGQDEQAWQDLLDASVYMTRWDYDAVDQWLTQTDAAGHQQHRCYDVAGRLTKHSLMLAGGVNQTLLSTINYNAAGQVLSEQAGNGMLTAYEYEPQTQRRVRIATARLAQNSRATLLQDLRYTYDPVGNVLNVCDNAQSSSFWRNQKVEPQQTYTYDALYQLVSATGRETASRGQQGTQLPSALVPLVTDDSIYTGYTRHYRYDRAGNLTQIGHSAPATSNSYTVDITVSNRSNRAVLARHGLTPDQVDTLFDVAGHQCTLMPGQALDWDHRGALCQVTPVRRDSGQDDREWYRYDSGGMRVLKVNEQQSANTIQVRRVLYLPGLECRTTYTGGTETENVQLIRLQVTGQLSVRVMHWTTAPPSGMTNNQVRYSVDDLIGSSVLELDAAGELCSREEYYPFGGTAVWTARSAVEADYKSVRYSNKERDATGLYYYGYRYYQPWVARWLSADPAGTIDGLNLYRMVRNNPVGLSDPNGRAPVNRNSNMPGGTRISDIAMLGSHDAGTHKYNDGLTSIGSWLKGLFRTQELSLVEQAQAGVQYFDIRPATKSFSRYQYAFFHGLSNTPGDALSEIYALLDHAAQDSGSLYILKFHFKEEDAVDAKNVFLSRVTDRYADRLITPAHFSNRTLGDVTVGESVHTGRNIAVLTKEAQGVHENIKDFVWDYSSSVHTKWGNTLSGKSMASHIANFGQTAPNGKIVITQTNMPGISIKKPPFISRGLKHLASKNHGIVANAVESLVTSGNNPGIISIDFVGSASSSSTERYNFLAEVRNGVIANRYSGRRSSI</sequence>
<keyword evidence="1" id="KW-0614">Plasmid</keyword>
<dbReference type="RefSeq" id="WP_338910243.1">
    <property type="nucleotide sequence ID" value="NZ_CP062175.1"/>
</dbReference>
<dbReference type="SUPFAM" id="SSF51695">
    <property type="entry name" value="PLC-like phosphodiesterases"/>
    <property type="match status" value="1"/>
</dbReference>
<dbReference type="EMBL" id="CP062175">
    <property type="protein sequence ID" value="WXK38113.1"/>
    <property type="molecule type" value="Genomic_DNA"/>
</dbReference>
<reference evidence="1 2" key="1">
    <citation type="submission" date="2020-09" db="EMBL/GenBank/DDBJ databases">
        <title>Genome sequences of Mycetohabitans spp.</title>
        <authorList>
            <person name="Carter M.E."/>
            <person name="Carpenter S.C.D."/>
            <person name="Bogdanove A.J."/>
        </authorList>
    </citation>
    <scope>NUCLEOTIDE SEQUENCE [LARGE SCALE GENOMIC DNA]</scope>
    <source>
        <strain evidence="1 2">B12</strain>
        <plasmid evidence="1 2">megaplasmid</plasmid>
    </source>
</reference>
<dbReference type="NCBIfam" id="TIGR03696">
    <property type="entry name" value="Rhs_assc_core"/>
    <property type="match status" value="1"/>
</dbReference>
<evidence type="ECO:0008006" key="3">
    <source>
        <dbReference type="Google" id="ProtNLM"/>
    </source>
</evidence>
<geneLocation type="plasmid" evidence="1 2">
    <name>megaplasmid</name>
</geneLocation>
<dbReference type="InterPro" id="IPR041508">
    <property type="entry name" value="TcC-like_repeat"/>
</dbReference>
<proteinExistence type="predicted"/>
<dbReference type="InterPro" id="IPR050708">
    <property type="entry name" value="T6SS_VgrG/RHS"/>
</dbReference>
<dbReference type="CDD" id="cd08557">
    <property type="entry name" value="PI-PLCc_bacteria_like"/>
    <property type="match status" value="1"/>
</dbReference>
<evidence type="ECO:0000313" key="2">
    <source>
        <dbReference type="Proteomes" id="UP001493153"/>
    </source>
</evidence>
<accession>A0ABZ2PVE5</accession>
<organism evidence="1 2">
    <name type="scientific">Mycetohabitans rhizoxinica</name>
    <dbReference type="NCBI Taxonomy" id="412963"/>
    <lineage>
        <taxon>Bacteria</taxon>
        <taxon>Pseudomonadati</taxon>
        <taxon>Pseudomonadota</taxon>
        <taxon>Betaproteobacteria</taxon>
        <taxon>Burkholderiales</taxon>
        <taxon>Burkholderiaceae</taxon>
        <taxon>Mycetohabitans</taxon>
    </lineage>
</organism>
<gene>
    <name evidence="1" type="ORF">IHE29_01970</name>
</gene>